<dbReference type="InterPro" id="IPR027417">
    <property type="entry name" value="P-loop_NTPase"/>
</dbReference>
<dbReference type="Gramene" id="VVA33456">
    <property type="protein sequence ID" value="VVA33456"/>
    <property type="gene ID" value="Prudul26B029411"/>
</dbReference>
<dbReference type="EMBL" id="CABIKO010000288">
    <property type="protein sequence ID" value="VVA33456.1"/>
    <property type="molecule type" value="Genomic_DNA"/>
</dbReference>
<accession>A0A5E4G165</accession>
<evidence type="ECO:0000259" key="1">
    <source>
        <dbReference type="Pfam" id="PF00931"/>
    </source>
</evidence>
<dbReference type="Proteomes" id="UP000327085">
    <property type="component" value="Chromosome 3"/>
</dbReference>
<dbReference type="AlphaFoldDB" id="A0A5E4G165"/>
<sequence>MAGDVAQFLQKKFLASLRDTEFELSDAVLISNLRAIKDIVIDIDTRRLKEDYCRRFIYVLLDLTDAFTPSARESSIRPDPEENLIHRRQRFEAEVVGFDEQLRKIGSFLLKSSPSSGAGFAAVGILGMAGPGKTTLVREFLSVWIVRDEFSPIIWLCLSNIIKENKQVEEEIEVSIVKCMLSKLDHDAVADGDGIIQEEEKIINPPFGKDLGQKGLGSSRFQGDFRKILGKGLCVRTVRAHRCARFDRRELVPFGKEEPSLYASEFGKGARFLRGSLGSGLGVRLSEI</sequence>
<organism evidence="2 3">
    <name type="scientific">Prunus dulcis</name>
    <name type="common">Almond</name>
    <name type="synonym">Amygdalus dulcis</name>
    <dbReference type="NCBI Taxonomy" id="3755"/>
    <lineage>
        <taxon>Eukaryota</taxon>
        <taxon>Viridiplantae</taxon>
        <taxon>Streptophyta</taxon>
        <taxon>Embryophyta</taxon>
        <taxon>Tracheophyta</taxon>
        <taxon>Spermatophyta</taxon>
        <taxon>Magnoliopsida</taxon>
        <taxon>eudicotyledons</taxon>
        <taxon>Gunneridae</taxon>
        <taxon>Pentapetalae</taxon>
        <taxon>rosids</taxon>
        <taxon>fabids</taxon>
        <taxon>Rosales</taxon>
        <taxon>Rosaceae</taxon>
        <taxon>Amygdaloideae</taxon>
        <taxon>Amygdaleae</taxon>
        <taxon>Prunus</taxon>
    </lineage>
</organism>
<evidence type="ECO:0000313" key="2">
    <source>
        <dbReference type="EMBL" id="VVA33456.1"/>
    </source>
</evidence>
<dbReference type="SUPFAM" id="SSF52540">
    <property type="entry name" value="P-loop containing nucleoside triphosphate hydrolases"/>
    <property type="match status" value="1"/>
</dbReference>
<dbReference type="InterPro" id="IPR002182">
    <property type="entry name" value="NB-ARC"/>
</dbReference>
<feature type="domain" description="NB-ARC" evidence="1">
    <location>
        <begin position="100"/>
        <end position="173"/>
    </location>
</feature>
<name>A0A5E4G165_PRUDU</name>
<dbReference type="GO" id="GO:0043531">
    <property type="term" value="F:ADP binding"/>
    <property type="evidence" value="ECO:0007669"/>
    <property type="project" value="InterPro"/>
</dbReference>
<dbReference type="InParanoid" id="A0A5E4G165"/>
<evidence type="ECO:0000313" key="3">
    <source>
        <dbReference type="Proteomes" id="UP000327085"/>
    </source>
</evidence>
<proteinExistence type="predicted"/>
<protein>
    <submittedName>
        <fullName evidence="2">PREDICTED: PRUPE_3G176200</fullName>
    </submittedName>
</protein>
<reference evidence="3" key="1">
    <citation type="journal article" date="2020" name="Plant J.">
        <title>Transposons played a major role in the diversification between the closely related almond and peach genomes: results from the almond genome sequence.</title>
        <authorList>
            <person name="Alioto T."/>
            <person name="Alexiou K.G."/>
            <person name="Bardil A."/>
            <person name="Barteri F."/>
            <person name="Castanera R."/>
            <person name="Cruz F."/>
            <person name="Dhingra A."/>
            <person name="Duval H."/>
            <person name="Fernandez I Marti A."/>
            <person name="Frias L."/>
            <person name="Galan B."/>
            <person name="Garcia J.L."/>
            <person name="Howad W."/>
            <person name="Gomez-Garrido J."/>
            <person name="Gut M."/>
            <person name="Julca I."/>
            <person name="Morata J."/>
            <person name="Puigdomenech P."/>
            <person name="Ribeca P."/>
            <person name="Rubio Cabetas M.J."/>
            <person name="Vlasova A."/>
            <person name="Wirthensohn M."/>
            <person name="Garcia-Mas J."/>
            <person name="Gabaldon T."/>
            <person name="Casacuberta J.M."/>
            <person name="Arus P."/>
        </authorList>
    </citation>
    <scope>NUCLEOTIDE SEQUENCE [LARGE SCALE GENOMIC DNA]</scope>
    <source>
        <strain evidence="3">cv. Texas</strain>
    </source>
</reference>
<dbReference type="Gene3D" id="3.40.50.300">
    <property type="entry name" value="P-loop containing nucleotide triphosphate hydrolases"/>
    <property type="match status" value="1"/>
</dbReference>
<dbReference type="Pfam" id="PF00931">
    <property type="entry name" value="NB-ARC"/>
    <property type="match status" value="1"/>
</dbReference>
<gene>
    <name evidence="2" type="ORF">ALMOND_2B029411</name>
</gene>